<proteinExistence type="predicted"/>
<evidence type="ECO:0000313" key="2">
    <source>
        <dbReference type="EMBL" id="OHT09548.1"/>
    </source>
</evidence>
<dbReference type="VEuPathDB" id="TrichDB:TRFO_21608"/>
<dbReference type="PANTHER" id="PTHR47026">
    <property type="entry name" value="PIGMENTOSA GTPASE REGULATOR-LIKE PROTEIN, PUTATIVE-RELATED"/>
    <property type="match status" value="1"/>
</dbReference>
<keyword evidence="3" id="KW-1185">Reference proteome</keyword>
<name>A0A1J4KIA0_9EUKA</name>
<dbReference type="GeneID" id="94836787"/>
<dbReference type="EMBL" id="MLAK01000637">
    <property type="protein sequence ID" value="OHT09548.1"/>
    <property type="molecule type" value="Genomic_DNA"/>
</dbReference>
<reference evidence="2" key="1">
    <citation type="submission" date="2016-10" db="EMBL/GenBank/DDBJ databases">
        <authorList>
            <person name="Benchimol M."/>
            <person name="Almeida L.G."/>
            <person name="Vasconcelos A.T."/>
            <person name="Perreira-Neves A."/>
            <person name="Rosa I.A."/>
            <person name="Tasca T."/>
            <person name="Bogo M.R."/>
            <person name="de Souza W."/>
        </authorList>
    </citation>
    <scope>NUCLEOTIDE SEQUENCE [LARGE SCALE GENOMIC DNA]</scope>
    <source>
        <strain evidence="2">K</strain>
    </source>
</reference>
<protein>
    <submittedName>
        <fullName evidence="2">Uncharacterized protein</fullName>
    </submittedName>
</protein>
<feature type="coiled-coil region" evidence="1">
    <location>
        <begin position="203"/>
        <end position="230"/>
    </location>
</feature>
<dbReference type="AlphaFoldDB" id="A0A1J4KIA0"/>
<dbReference type="PANTHER" id="PTHR47026:SF2">
    <property type="entry name" value="FLAGELLAR ASSOCIATED PROTEIN"/>
    <property type="match status" value="1"/>
</dbReference>
<organism evidence="2 3">
    <name type="scientific">Tritrichomonas foetus</name>
    <dbReference type="NCBI Taxonomy" id="1144522"/>
    <lineage>
        <taxon>Eukaryota</taxon>
        <taxon>Metamonada</taxon>
        <taxon>Parabasalia</taxon>
        <taxon>Tritrichomonadida</taxon>
        <taxon>Tritrichomonadidae</taxon>
        <taxon>Tritrichomonas</taxon>
    </lineage>
</organism>
<comment type="caution">
    <text evidence="2">The sequence shown here is derived from an EMBL/GenBank/DDBJ whole genome shotgun (WGS) entry which is preliminary data.</text>
</comment>
<sequence>MLKSGRAIRKSKVMTMKANPPTLVPPVRQTSYMDYESLSPKDKAVCARMIDEFRRTREISCPNSALYQKLLCFLREQRRIAASQGNFNKAGEIDNFMRELSQFYHENSLFKAKAEEVAVAENQYMTEQAHLMEVREKWSIEVEKQRQHRDCAIKRIDEFCDQQMNDYDTKIPDTLPASHSKLSPELLNIKDRERHMIGCRMYKEAAELHKEFEKRQKEELQRRREEYYQSFEISRNLLEKRTNRKRTAIRSDWERKMNHTEHIRNKETRPLTAGVGYLESKLIDNKAEYIGEDDPIINNEKAIYDSKTYRVSPPMMTRGVTPRTMVSATRSLESPPQVVSTKKMSATMMRQNHKLDSNRWPR</sequence>
<dbReference type="Proteomes" id="UP000179807">
    <property type="component" value="Unassembled WGS sequence"/>
</dbReference>
<keyword evidence="1" id="KW-0175">Coiled coil</keyword>
<dbReference type="RefSeq" id="XP_068362684.1">
    <property type="nucleotide sequence ID" value="XM_068502083.1"/>
</dbReference>
<evidence type="ECO:0000313" key="3">
    <source>
        <dbReference type="Proteomes" id="UP000179807"/>
    </source>
</evidence>
<evidence type="ECO:0000256" key="1">
    <source>
        <dbReference type="SAM" id="Coils"/>
    </source>
</evidence>
<accession>A0A1J4KIA0</accession>
<dbReference type="OrthoDB" id="10578982at2759"/>
<gene>
    <name evidence="2" type="ORF">TRFO_21608</name>
</gene>